<sequence>MNDVIDMKDILSIISDSKRSPLGFLIHEHVLIDILISCFFQNVH</sequence>
<evidence type="ECO:0000313" key="1">
    <source>
        <dbReference type="EMBL" id="GAM16359.1"/>
    </source>
</evidence>
<name>A0A0A8XAT3_MESS1</name>
<keyword evidence="2" id="KW-1185">Reference proteome</keyword>
<dbReference type="Proteomes" id="UP000031014">
    <property type="component" value="Unassembled WGS sequence"/>
</dbReference>
<comment type="caution">
    <text evidence="1">The sequence shown here is derived from an EMBL/GenBank/DDBJ whole genome shotgun (WGS) entry which is preliminary data.</text>
</comment>
<reference evidence="1 2" key="1">
    <citation type="submission" date="2013-06" db="EMBL/GenBank/DDBJ databases">
        <title>Whole genome shotgun sequence of Bacillus selenatarsenatis SF-1.</title>
        <authorList>
            <person name="Kuroda M."/>
            <person name="Sei K."/>
            <person name="Yamashita M."/>
            <person name="Ike M."/>
        </authorList>
    </citation>
    <scope>NUCLEOTIDE SEQUENCE [LARGE SCALE GENOMIC DNA]</scope>
    <source>
        <strain evidence="1 2">SF-1</strain>
    </source>
</reference>
<proteinExistence type="predicted"/>
<gene>
    <name evidence="1" type="ORF">SAMD00020551_4549</name>
</gene>
<dbReference type="EMBL" id="BASE01000119">
    <property type="protein sequence ID" value="GAM16359.1"/>
    <property type="molecule type" value="Genomic_DNA"/>
</dbReference>
<accession>A0A0A8XAT3</accession>
<evidence type="ECO:0000313" key="2">
    <source>
        <dbReference type="Proteomes" id="UP000031014"/>
    </source>
</evidence>
<organism evidence="1 2">
    <name type="scientific">Mesobacillus selenatarsenatis (strain DSM 18680 / JCM 14380 / FERM P-15431 / SF-1)</name>
    <dbReference type="NCBI Taxonomy" id="1321606"/>
    <lineage>
        <taxon>Bacteria</taxon>
        <taxon>Bacillati</taxon>
        <taxon>Bacillota</taxon>
        <taxon>Bacilli</taxon>
        <taxon>Bacillales</taxon>
        <taxon>Bacillaceae</taxon>
        <taxon>Mesobacillus</taxon>
    </lineage>
</organism>
<protein>
    <submittedName>
        <fullName evidence="1">Uncharacterized protein</fullName>
    </submittedName>
</protein>
<dbReference type="AlphaFoldDB" id="A0A0A8XAT3"/>